<dbReference type="Pfam" id="PF01120">
    <property type="entry name" value="Alpha_L_fucos"/>
    <property type="match status" value="1"/>
</dbReference>
<evidence type="ECO:0000256" key="5">
    <source>
        <dbReference type="ARBA" id="ARBA00022801"/>
    </source>
</evidence>
<evidence type="ECO:0000256" key="6">
    <source>
        <dbReference type="ARBA" id="ARBA00023295"/>
    </source>
</evidence>
<dbReference type="AlphaFoldDB" id="A0A9D2PT17"/>
<dbReference type="PIRSF" id="PIRSF001092">
    <property type="entry name" value="Alpha-L-fucosidase"/>
    <property type="match status" value="1"/>
</dbReference>
<name>A0A9D2PT17_9FIRM</name>
<comment type="similarity">
    <text evidence="2">Belongs to the glycosyl hydrolase 29 family.</text>
</comment>
<protein>
    <recommendedName>
        <fullName evidence="3">alpha-L-fucosidase</fullName>
        <ecNumber evidence="3">3.2.1.51</ecNumber>
    </recommendedName>
</protein>
<reference evidence="8" key="1">
    <citation type="journal article" date="2021" name="PeerJ">
        <title>Extensive microbial diversity within the chicken gut microbiome revealed by metagenomics and culture.</title>
        <authorList>
            <person name="Gilroy R."/>
            <person name="Ravi A."/>
            <person name="Getino M."/>
            <person name="Pursley I."/>
            <person name="Horton D.L."/>
            <person name="Alikhan N.F."/>
            <person name="Baker D."/>
            <person name="Gharbi K."/>
            <person name="Hall N."/>
            <person name="Watson M."/>
            <person name="Adriaenssens E.M."/>
            <person name="Foster-Nyarko E."/>
            <person name="Jarju S."/>
            <person name="Secka A."/>
            <person name="Antonio M."/>
            <person name="Oren A."/>
            <person name="Chaudhuri R.R."/>
            <person name="La Ragione R."/>
            <person name="Hildebrand F."/>
            <person name="Pallen M.J."/>
        </authorList>
    </citation>
    <scope>NUCLEOTIDE SEQUENCE</scope>
    <source>
        <strain evidence="8">CHK198-12963</strain>
    </source>
</reference>
<dbReference type="Gene3D" id="3.20.20.80">
    <property type="entry name" value="Glycosidases"/>
    <property type="match status" value="1"/>
</dbReference>
<dbReference type="GO" id="GO:0016139">
    <property type="term" value="P:glycoside catabolic process"/>
    <property type="evidence" value="ECO:0007669"/>
    <property type="project" value="TreeGrafter"/>
</dbReference>
<dbReference type="SUPFAM" id="SSF51445">
    <property type="entry name" value="(Trans)glycosidases"/>
    <property type="match status" value="1"/>
</dbReference>
<dbReference type="SMART" id="SM00812">
    <property type="entry name" value="Alpha_L_fucos"/>
    <property type="match status" value="1"/>
</dbReference>
<accession>A0A9D2PT17</accession>
<evidence type="ECO:0000256" key="2">
    <source>
        <dbReference type="ARBA" id="ARBA00007951"/>
    </source>
</evidence>
<dbReference type="EMBL" id="DWWB01000027">
    <property type="protein sequence ID" value="HJC66181.1"/>
    <property type="molecule type" value="Genomic_DNA"/>
</dbReference>
<sequence length="496" mass="57970">MPQWTDLEEEEYLETIRRTVREGPYRADWNSLWEAPPPPWFSQAKFGIFIHWGLYSLAAHRNEWYSRNMYIKEKEEWEHHRKTYGPHTEFGYKDFIPLFQAKAFDPGEWTELFAEAGARYVVPVAEHHDGFQMYRSRISSWNAWDMGPHRDILGELKEAALRRGLRFGTSSHRAEHWFFMGHGREFESDVREPMKKGDFYWPAMVEPDPEDLKSRPCPSEEFLRDWLVRTCEIVDRYQPSILYFDWWIQHEAFKPWLKLAAAYYYNRGCQWGTPVSICYKHDAMAFGTGISEMERGGFDQAVPFPWQTDTAIANNSWCYTDSLEYKTSRQIICSLIETVSKNGNLLLNVGPKGDGSIPEKDREILRDIGRWLKVNGEGIYHSRPWRMWGEGTVKPARGQFSDQTEPPYTGEDIRFTAAGDSVYAFVMAWPEDGRVRIRALGEAENPDLGEFHGLIRRVEIPGQERAPVWSRNREGLFVEAPWVKSPMPVAVRVVME</sequence>
<organism evidence="8 9">
    <name type="scientific">Candidatus Enterocloster excrementigallinarum</name>
    <dbReference type="NCBI Taxonomy" id="2838558"/>
    <lineage>
        <taxon>Bacteria</taxon>
        <taxon>Bacillati</taxon>
        <taxon>Bacillota</taxon>
        <taxon>Clostridia</taxon>
        <taxon>Lachnospirales</taxon>
        <taxon>Lachnospiraceae</taxon>
        <taxon>Enterocloster</taxon>
    </lineage>
</organism>
<dbReference type="InterPro" id="IPR016286">
    <property type="entry name" value="FUC_metazoa-typ"/>
</dbReference>
<dbReference type="InterPro" id="IPR057739">
    <property type="entry name" value="Glyco_hydro_29_N"/>
</dbReference>
<gene>
    <name evidence="8" type="ORF">H9931_05595</name>
</gene>
<evidence type="ECO:0000259" key="7">
    <source>
        <dbReference type="Pfam" id="PF01120"/>
    </source>
</evidence>
<evidence type="ECO:0000256" key="1">
    <source>
        <dbReference type="ARBA" id="ARBA00004071"/>
    </source>
</evidence>
<feature type="domain" description="Glycoside hydrolase family 29 N-terminal" evidence="7">
    <location>
        <begin position="19"/>
        <end position="377"/>
    </location>
</feature>
<evidence type="ECO:0000256" key="3">
    <source>
        <dbReference type="ARBA" id="ARBA00012662"/>
    </source>
</evidence>
<dbReference type="InterPro" id="IPR000933">
    <property type="entry name" value="Glyco_hydro_29"/>
</dbReference>
<dbReference type="PANTHER" id="PTHR10030:SF37">
    <property type="entry name" value="ALPHA-L-FUCOSIDASE-RELATED"/>
    <property type="match status" value="1"/>
</dbReference>
<dbReference type="GO" id="GO:0005764">
    <property type="term" value="C:lysosome"/>
    <property type="evidence" value="ECO:0007669"/>
    <property type="project" value="TreeGrafter"/>
</dbReference>
<keyword evidence="5" id="KW-0378">Hydrolase</keyword>
<dbReference type="PRINTS" id="PR00741">
    <property type="entry name" value="GLHYDRLASE29"/>
</dbReference>
<dbReference type="Proteomes" id="UP000823863">
    <property type="component" value="Unassembled WGS sequence"/>
</dbReference>
<dbReference type="GO" id="GO:0004560">
    <property type="term" value="F:alpha-L-fucosidase activity"/>
    <property type="evidence" value="ECO:0007669"/>
    <property type="project" value="InterPro"/>
</dbReference>
<evidence type="ECO:0000313" key="8">
    <source>
        <dbReference type="EMBL" id="HJC66181.1"/>
    </source>
</evidence>
<dbReference type="Gene3D" id="2.60.40.1180">
    <property type="entry name" value="Golgi alpha-mannosidase II"/>
    <property type="match status" value="1"/>
</dbReference>
<dbReference type="PANTHER" id="PTHR10030">
    <property type="entry name" value="ALPHA-L-FUCOSIDASE"/>
    <property type="match status" value="1"/>
</dbReference>
<evidence type="ECO:0000313" key="9">
    <source>
        <dbReference type="Proteomes" id="UP000823863"/>
    </source>
</evidence>
<reference evidence="8" key="2">
    <citation type="submission" date="2021-04" db="EMBL/GenBank/DDBJ databases">
        <authorList>
            <person name="Gilroy R."/>
        </authorList>
    </citation>
    <scope>NUCLEOTIDE SEQUENCE</scope>
    <source>
        <strain evidence="8">CHK198-12963</strain>
    </source>
</reference>
<comment type="function">
    <text evidence="1">Alpha-L-fucosidase is responsible for hydrolyzing the alpha-1,6-linked fucose joined to the reducing-end N-acetylglucosamine of the carbohydrate moieties of glycoproteins.</text>
</comment>
<proteinExistence type="inferred from homology"/>
<keyword evidence="4" id="KW-0732">Signal</keyword>
<keyword evidence="6" id="KW-0326">Glycosidase</keyword>
<comment type="caution">
    <text evidence="8">The sequence shown here is derived from an EMBL/GenBank/DDBJ whole genome shotgun (WGS) entry which is preliminary data.</text>
</comment>
<evidence type="ECO:0000256" key="4">
    <source>
        <dbReference type="ARBA" id="ARBA00022729"/>
    </source>
</evidence>
<dbReference type="InterPro" id="IPR017853">
    <property type="entry name" value="GH"/>
</dbReference>
<dbReference type="InterPro" id="IPR013780">
    <property type="entry name" value="Glyco_hydro_b"/>
</dbReference>
<dbReference type="GO" id="GO:0006004">
    <property type="term" value="P:fucose metabolic process"/>
    <property type="evidence" value="ECO:0007669"/>
    <property type="project" value="InterPro"/>
</dbReference>
<dbReference type="EC" id="3.2.1.51" evidence="3"/>